<reference evidence="2 3" key="1">
    <citation type="submission" date="2024-02" db="EMBL/GenBank/DDBJ databases">
        <authorList>
            <person name="Vignale AGUSTIN F."/>
            <person name="Sosa J E."/>
            <person name="Modenutti C."/>
        </authorList>
    </citation>
    <scope>NUCLEOTIDE SEQUENCE [LARGE SCALE GENOMIC DNA]</scope>
</reference>
<proteinExistence type="predicted"/>
<evidence type="ECO:0000313" key="2">
    <source>
        <dbReference type="EMBL" id="CAK9158480.1"/>
    </source>
</evidence>
<dbReference type="PANTHER" id="PTHR13112:SF0">
    <property type="entry name" value="FI21285P1"/>
    <property type="match status" value="1"/>
</dbReference>
<accession>A0ABC8SMX6</accession>
<organism evidence="2 3">
    <name type="scientific">Ilex paraguariensis</name>
    <name type="common">yerba mate</name>
    <dbReference type="NCBI Taxonomy" id="185542"/>
    <lineage>
        <taxon>Eukaryota</taxon>
        <taxon>Viridiplantae</taxon>
        <taxon>Streptophyta</taxon>
        <taxon>Embryophyta</taxon>
        <taxon>Tracheophyta</taxon>
        <taxon>Spermatophyta</taxon>
        <taxon>Magnoliopsida</taxon>
        <taxon>eudicotyledons</taxon>
        <taxon>Gunneridae</taxon>
        <taxon>Pentapetalae</taxon>
        <taxon>asterids</taxon>
        <taxon>campanulids</taxon>
        <taxon>Aquifoliales</taxon>
        <taxon>Aquifoliaceae</taxon>
        <taxon>Ilex</taxon>
    </lineage>
</organism>
<evidence type="ECO:0000256" key="1">
    <source>
        <dbReference type="SAM" id="MobiDB-lite"/>
    </source>
</evidence>
<feature type="compositionally biased region" description="Low complexity" evidence="1">
    <location>
        <begin position="204"/>
        <end position="226"/>
    </location>
</feature>
<sequence>MYDTTDFVSGVSGTTDTGKKKILLVKGKEKEIPNLESQNATGILAGQQSSLTGVSGTTDTGKKKILLVKGKEKEIPNFSGGLSMQQSVTSTVKNSLASAGLKQNQQREASGRFIRSILQNKDMRQSHLSSAFQSEQLMQSSNQEKDKRPPRSPNVKLVLKYTNGAEDKGTDLHGFKIEKQEKRTRNKDRPDRGVWTPLRRSDGSLASDESLSSSASQSTQLLQDSTEGAHGEVKNDMPNARSGEFRIIGSGRSGHFSFDNGSYKHGGRRVSAHNVKDADGGSIVNEGKPLKKGGSSGYVSHEKQVWVQKSSSGS</sequence>
<feature type="compositionally biased region" description="Basic and acidic residues" evidence="1">
    <location>
        <begin position="168"/>
        <end position="192"/>
    </location>
</feature>
<dbReference type="InterPro" id="IPR039722">
    <property type="entry name" value="Upf3"/>
</dbReference>
<comment type="caution">
    <text evidence="2">The sequence shown here is derived from an EMBL/GenBank/DDBJ whole genome shotgun (WGS) entry which is preliminary data.</text>
</comment>
<gene>
    <name evidence="2" type="ORF">ILEXP_LOCUS27124</name>
</gene>
<feature type="region of interest" description="Disordered" evidence="1">
    <location>
        <begin position="168"/>
        <end position="314"/>
    </location>
</feature>
<evidence type="ECO:0000313" key="3">
    <source>
        <dbReference type="Proteomes" id="UP001642360"/>
    </source>
</evidence>
<dbReference type="AlphaFoldDB" id="A0ABC8SMX6"/>
<name>A0ABC8SMX6_9AQUA</name>
<feature type="region of interest" description="Disordered" evidence="1">
    <location>
        <begin position="135"/>
        <end position="154"/>
    </location>
</feature>
<protein>
    <submittedName>
        <fullName evidence="2">Uncharacterized protein</fullName>
    </submittedName>
</protein>
<dbReference type="EMBL" id="CAUOFW020003181">
    <property type="protein sequence ID" value="CAK9158480.1"/>
    <property type="molecule type" value="Genomic_DNA"/>
</dbReference>
<dbReference type="PANTHER" id="PTHR13112">
    <property type="entry name" value="UPF3 REGULATOR OF NONSENSE TRANSCRIPTS-LIKE PROTEIN"/>
    <property type="match status" value="1"/>
</dbReference>
<keyword evidence="3" id="KW-1185">Reference proteome</keyword>
<dbReference type="Proteomes" id="UP001642360">
    <property type="component" value="Unassembled WGS sequence"/>
</dbReference>